<comment type="caution">
    <text evidence="2">The sequence shown here is derived from an EMBL/GenBank/DDBJ whole genome shotgun (WGS) entry which is preliminary data.</text>
</comment>
<reference evidence="2" key="1">
    <citation type="submission" date="2021-06" db="EMBL/GenBank/DDBJ databases">
        <title>Comparative genomics, transcriptomics and evolutionary studies reveal genomic signatures of adaptation to plant cell wall in hemibiotrophic fungi.</title>
        <authorList>
            <consortium name="DOE Joint Genome Institute"/>
            <person name="Baroncelli R."/>
            <person name="Diaz J.F."/>
            <person name="Benocci T."/>
            <person name="Peng M."/>
            <person name="Battaglia E."/>
            <person name="Haridas S."/>
            <person name="Andreopoulos W."/>
            <person name="Labutti K."/>
            <person name="Pangilinan J."/>
            <person name="Floch G.L."/>
            <person name="Makela M.R."/>
            <person name="Henrissat B."/>
            <person name="Grigoriev I.V."/>
            <person name="Crouch J.A."/>
            <person name="De Vries R.P."/>
            <person name="Sukno S.A."/>
            <person name="Thon M.R."/>
        </authorList>
    </citation>
    <scope>NUCLEOTIDE SEQUENCE</scope>
    <source>
        <strain evidence="2">MAFF235873</strain>
    </source>
</reference>
<evidence type="ECO:0000313" key="3">
    <source>
        <dbReference type="Proteomes" id="UP001232148"/>
    </source>
</evidence>
<dbReference type="Proteomes" id="UP001232148">
    <property type="component" value="Unassembled WGS sequence"/>
</dbReference>
<accession>A0AAD9HJ52</accession>
<evidence type="ECO:0000256" key="1">
    <source>
        <dbReference type="SAM" id="SignalP"/>
    </source>
</evidence>
<dbReference type="EMBL" id="MU842873">
    <property type="protein sequence ID" value="KAK2028804.1"/>
    <property type="molecule type" value="Genomic_DNA"/>
</dbReference>
<dbReference type="AlphaFoldDB" id="A0AAD9HJ52"/>
<name>A0AAD9HJ52_9PEZI</name>
<feature type="chain" id="PRO_5042042793" description="Hypersensitive response-inducing protein" evidence="1">
    <location>
        <begin position="22"/>
        <end position="139"/>
    </location>
</feature>
<sequence length="139" mass="15196">MRSALFVRIITCSAFIAYAVAKSCCWTDMWSDSCYLHLKWDEPAGVVRCGLVGTTFPPDTKCSVENSKDASGNIQALTNVTFGNGTAPFQFRIGVNPDTCATLPADKVTTGWEGWGSYLFKNDYFSSQDVNVCVQDHSA</sequence>
<proteinExistence type="predicted"/>
<keyword evidence="3" id="KW-1185">Reference proteome</keyword>
<organism evidence="2 3">
    <name type="scientific">Colletotrichum zoysiae</name>
    <dbReference type="NCBI Taxonomy" id="1216348"/>
    <lineage>
        <taxon>Eukaryota</taxon>
        <taxon>Fungi</taxon>
        <taxon>Dikarya</taxon>
        <taxon>Ascomycota</taxon>
        <taxon>Pezizomycotina</taxon>
        <taxon>Sordariomycetes</taxon>
        <taxon>Hypocreomycetidae</taxon>
        <taxon>Glomerellales</taxon>
        <taxon>Glomerellaceae</taxon>
        <taxon>Colletotrichum</taxon>
        <taxon>Colletotrichum graminicola species complex</taxon>
    </lineage>
</organism>
<protein>
    <recommendedName>
        <fullName evidence="4">Hypersensitive response-inducing protein</fullName>
    </recommendedName>
</protein>
<gene>
    <name evidence="2" type="ORF">LX32DRAFT_673320</name>
</gene>
<feature type="signal peptide" evidence="1">
    <location>
        <begin position="1"/>
        <end position="21"/>
    </location>
</feature>
<evidence type="ECO:0008006" key="4">
    <source>
        <dbReference type="Google" id="ProtNLM"/>
    </source>
</evidence>
<evidence type="ECO:0000313" key="2">
    <source>
        <dbReference type="EMBL" id="KAK2028804.1"/>
    </source>
</evidence>
<keyword evidence="1" id="KW-0732">Signal</keyword>